<accession>A0ABU2EPU0</accession>
<reference evidence="2" key="1">
    <citation type="submission" date="2023-09" db="EMBL/GenBank/DDBJ databases">
        <title>Description of first Herbaspirillum huttiense subsp. nephrolepsisexaltata and Herbaspirillum huttiense subsp. lycopersicon.</title>
        <authorList>
            <person name="Poudel M."/>
            <person name="Sharma A."/>
            <person name="Goss E."/>
            <person name="Tapia J.H."/>
            <person name="Harmon C.M."/>
            <person name="Jones J.B."/>
        </authorList>
    </citation>
    <scope>NUCLEOTIDE SEQUENCE</scope>
    <source>
        <strain evidence="2">SE1</strain>
    </source>
</reference>
<sequence length="188" mass="19751">MSIGAAIADIVATQLKESPGAESIPYQKFKFGGAVLSAGAGIVGMVFDFIDAKKSSDKEQSYLFSAYFIKGVLGLANVAMTMLAALTYSAPMIGRVTGSAAIANAAGQVGTRAAALIGQRILFMSVGAWISVLSFGVQIIIWVITDDALETWCSLSVFGIKRTANSAYGEISVQRKELEKSLIEIGVL</sequence>
<comment type="caution">
    <text evidence="2">The sequence shown here is derived from an EMBL/GenBank/DDBJ whole genome shotgun (WGS) entry which is preliminary data.</text>
</comment>
<evidence type="ECO:0000256" key="1">
    <source>
        <dbReference type="SAM" id="Phobius"/>
    </source>
</evidence>
<dbReference type="Proteomes" id="UP001246576">
    <property type="component" value="Unassembled WGS sequence"/>
</dbReference>
<name>A0ABU2EPU0_9BURK</name>
<gene>
    <name evidence="2" type="ORF">RI048_18135</name>
</gene>
<keyword evidence="1" id="KW-0472">Membrane</keyword>
<feature type="transmembrane region" description="Helical" evidence="1">
    <location>
        <begin position="62"/>
        <end position="86"/>
    </location>
</feature>
<protein>
    <submittedName>
        <fullName evidence="2">Uncharacterized protein</fullName>
    </submittedName>
</protein>
<dbReference type="EMBL" id="JAVLSJ010000009">
    <property type="protein sequence ID" value="MDR9850156.1"/>
    <property type="molecule type" value="Genomic_DNA"/>
</dbReference>
<dbReference type="RefSeq" id="WP_134040413.1">
    <property type="nucleotide sequence ID" value="NZ_JAVLSJ010000009.1"/>
</dbReference>
<evidence type="ECO:0000313" key="2">
    <source>
        <dbReference type="EMBL" id="MDR9850156.1"/>
    </source>
</evidence>
<organism evidence="2 3">
    <name type="scientific">Herbaspirillum huttiense subsp. lycopersici</name>
    <dbReference type="NCBI Taxonomy" id="3074428"/>
    <lineage>
        <taxon>Bacteria</taxon>
        <taxon>Pseudomonadati</taxon>
        <taxon>Pseudomonadota</taxon>
        <taxon>Betaproteobacteria</taxon>
        <taxon>Burkholderiales</taxon>
        <taxon>Oxalobacteraceae</taxon>
        <taxon>Herbaspirillum</taxon>
    </lineage>
</organism>
<feature type="transmembrane region" description="Helical" evidence="1">
    <location>
        <begin position="31"/>
        <end position="50"/>
    </location>
</feature>
<keyword evidence="1" id="KW-0812">Transmembrane</keyword>
<keyword evidence="3" id="KW-1185">Reference proteome</keyword>
<feature type="transmembrane region" description="Helical" evidence="1">
    <location>
        <begin position="121"/>
        <end position="144"/>
    </location>
</feature>
<keyword evidence="1" id="KW-1133">Transmembrane helix</keyword>
<evidence type="ECO:0000313" key="3">
    <source>
        <dbReference type="Proteomes" id="UP001246576"/>
    </source>
</evidence>
<proteinExistence type="predicted"/>